<sequence>MKMKYADRKDWKRITEKSWRSFNRKGYYFHGWVSIFEIVKVKEPLTVNYNKRNLKLADEGYTWVQYFPKGESYTVTVMQNEEREVIQWYIDICLNHGVTEKDIPWYRDLYLDIIVFPNGTWCLVDEDELDAALKLGIITKKEFDYAYHVANKLINKLESHSLYLMENEPEIINKR</sequence>
<dbReference type="Proteomes" id="UP001518925">
    <property type="component" value="Unassembled WGS sequence"/>
</dbReference>
<name>A0ABS2DGD5_9BACI</name>
<comment type="caution">
    <text evidence="2">The sequence shown here is derived from an EMBL/GenBank/DDBJ whole genome shotgun (WGS) entry which is preliminary data.</text>
</comment>
<dbReference type="SUPFAM" id="SSF159234">
    <property type="entry name" value="FomD-like"/>
    <property type="match status" value="1"/>
</dbReference>
<gene>
    <name evidence="2" type="ORF">JR050_07585</name>
</gene>
<accession>A0ABS2DGD5</accession>
<dbReference type="PANTHER" id="PTHR41271">
    <property type="entry name" value="DUF402 DOMAIN-CONTAINING PROTEIN"/>
    <property type="match status" value="1"/>
</dbReference>
<dbReference type="PANTHER" id="PTHR41271:SF1">
    <property type="entry name" value="DUF402 DOMAIN-CONTAINING PROTEIN"/>
    <property type="match status" value="1"/>
</dbReference>
<evidence type="ECO:0000313" key="3">
    <source>
        <dbReference type="Proteomes" id="UP001518925"/>
    </source>
</evidence>
<feature type="domain" description="DUF402" evidence="1">
    <location>
        <begin position="58"/>
        <end position="160"/>
    </location>
</feature>
<evidence type="ECO:0000313" key="2">
    <source>
        <dbReference type="EMBL" id="MBM6617539.1"/>
    </source>
</evidence>
<protein>
    <submittedName>
        <fullName evidence="2">DUF402 domain-containing protein</fullName>
    </submittedName>
</protein>
<organism evidence="2 3">
    <name type="scientific">Bacillus suaedaesalsae</name>
    <dbReference type="NCBI Taxonomy" id="2810349"/>
    <lineage>
        <taxon>Bacteria</taxon>
        <taxon>Bacillati</taxon>
        <taxon>Bacillota</taxon>
        <taxon>Bacilli</taxon>
        <taxon>Bacillales</taxon>
        <taxon>Bacillaceae</taxon>
        <taxon>Bacillus</taxon>
    </lineage>
</organism>
<dbReference type="InterPro" id="IPR007295">
    <property type="entry name" value="DUF402"/>
</dbReference>
<dbReference type="InterPro" id="IPR035930">
    <property type="entry name" value="FomD-like_sf"/>
</dbReference>
<dbReference type="EMBL" id="JAFELM010000023">
    <property type="protein sequence ID" value="MBM6617539.1"/>
    <property type="molecule type" value="Genomic_DNA"/>
</dbReference>
<reference evidence="2 3" key="1">
    <citation type="submission" date="2021-02" db="EMBL/GenBank/DDBJ databases">
        <title>Bacillus sp. RD4P76, an endophyte from a halophyte.</title>
        <authorList>
            <person name="Sun J.-Q."/>
        </authorList>
    </citation>
    <scope>NUCLEOTIDE SEQUENCE [LARGE SCALE GENOMIC DNA]</scope>
    <source>
        <strain evidence="2 3">RD4P76</strain>
    </source>
</reference>
<proteinExistence type="predicted"/>
<dbReference type="Pfam" id="PF04167">
    <property type="entry name" value="DUF402"/>
    <property type="match status" value="1"/>
</dbReference>
<keyword evidence="3" id="KW-1185">Reference proteome</keyword>
<evidence type="ECO:0000259" key="1">
    <source>
        <dbReference type="Pfam" id="PF04167"/>
    </source>
</evidence>
<dbReference type="Gene3D" id="2.40.380.10">
    <property type="entry name" value="FomD-like"/>
    <property type="match status" value="1"/>
</dbReference>